<evidence type="ECO:0000313" key="2">
    <source>
        <dbReference type="Proteomes" id="UP000887013"/>
    </source>
</evidence>
<protein>
    <submittedName>
        <fullName evidence="1">Uncharacterized protein</fullName>
    </submittedName>
</protein>
<comment type="caution">
    <text evidence="1">The sequence shown here is derived from an EMBL/GenBank/DDBJ whole genome shotgun (WGS) entry which is preliminary data.</text>
</comment>
<dbReference type="Proteomes" id="UP000887013">
    <property type="component" value="Unassembled WGS sequence"/>
</dbReference>
<evidence type="ECO:0000313" key="1">
    <source>
        <dbReference type="EMBL" id="GFS80124.1"/>
    </source>
</evidence>
<accession>A0A8X6MVL1</accession>
<dbReference type="AlphaFoldDB" id="A0A8X6MVL1"/>
<name>A0A8X6MVL1_NEPPI</name>
<dbReference type="EMBL" id="BMAW01097540">
    <property type="protein sequence ID" value="GFS80124.1"/>
    <property type="molecule type" value="Genomic_DNA"/>
</dbReference>
<proteinExistence type="predicted"/>
<organism evidence="1 2">
    <name type="scientific">Nephila pilipes</name>
    <name type="common">Giant wood spider</name>
    <name type="synonym">Nephila maculata</name>
    <dbReference type="NCBI Taxonomy" id="299642"/>
    <lineage>
        <taxon>Eukaryota</taxon>
        <taxon>Metazoa</taxon>
        <taxon>Ecdysozoa</taxon>
        <taxon>Arthropoda</taxon>
        <taxon>Chelicerata</taxon>
        <taxon>Arachnida</taxon>
        <taxon>Araneae</taxon>
        <taxon>Araneomorphae</taxon>
        <taxon>Entelegynae</taxon>
        <taxon>Araneoidea</taxon>
        <taxon>Nephilidae</taxon>
        <taxon>Nephila</taxon>
    </lineage>
</organism>
<keyword evidence="2" id="KW-1185">Reference proteome</keyword>
<sequence length="72" mass="8654">MLFVIIINHVNLFIKESITWGKTIRRKKCLRIQSQGNFVKGNHLLKVRRNRNLIQIKQQNVLFVWILLDAER</sequence>
<reference evidence="1" key="1">
    <citation type="submission" date="2020-08" db="EMBL/GenBank/DDBJ databases">
        <title>Multicomponent nature underlies the extraordinary mechanical properties of spider dragline silk.</title>
        <authorList>
            <person name="Kono N."/>
            <person name="Nakamura H."/>
            <person name="Mori M."/>
            <person name="Yoshida Y."/>
            <person name="Ohtoshi R."/>
            <person name="Malay A.D."/>
            <person name="Moran D.A.P."/>
            <person name="Tomita M."/>
            <person name="Numata K."/>
            <person name="Arakawa K."/>
        </authorList>
    </citation>
    <scope>NUCLEOTIDE SEQUENCE</scope>
</reference>
<gene>
    <name evidence="1" type="ORF">NPIL_375321</name>
</gene>